<name>A0A6C0JRQ5_9ZZZZ</name>
<reference evidence="1" key="1">
    <citation type="journal article" date="2020" name="Nature">
        <title>Giant virus diversity and host interactions through global metagenomics.</title>
        <authorList>
            <person name="Schulz F."/>
            <person name="Roux S."/>
            <person name="Paez-Espino D."/>
            <person name="Jungbluth S."/>
            <person name="Walsh D.A."/>
            <person name="Denef V.J."/>
            <person name="McMahon K.D."/>
            <person name="Konstantinidis K.T."/>
            <person name="Eloe-Fadrosh E.A."/>
            <person name="Kyrpides N.C."/>
            <person name="Woyke T."/>
        </authorList>
    </citation>
    <scope>NUCLEOTIDE SEQUENCE</scope>
    <source>
        <strain evidence="1">GVMAG-S-1038524-41</strain>
    </source>
</reference>
<protein>
    <submittedName>
        <fullName evidence="1">Uncharacterized protein</fullName>
    </submittedName>
</protein>
<evidence type="ECO:0000313" key="1">
    <source>
        <dbReference type="EMBL" id="QHU07117.1"/>
    </source>
</evidence>
<organism evidence="1">
    <name type="scientific">viral metagenome</name>
    <dbReference type="NCBI Taxonomy" id="1070528"/>
    <lineage>
        <taxon>unclassified sequences</taxon>
        <taxon>metagenomes</taxon>
        <taxon>organismal metagenomes</taxon>
    </lineage>
</organism>
<dbReference type="EMBL" id="MN740673">
    <property type="protein sequence ID" value="QHU07117.1"/>
    <property type="molecule type" value="Genomic_DNA"/>
</dbReference>
<accession>A0A6C0JRQ5</accession>
<sequence length="110" mass="12529">MDSNKKVQSFLTPTDINGLNGIWNTMYKRSSYPDSYVHPFPSIFSILNIAPNECSDSESESEEEITPQQVVKTTVKTVTVQTPKVETRTIGTQYSINDFDDWIFVKDKNT</sequence>
<proteinExistence type="predicted"/>
<dbReference type="AlphaFoldDB" id="A0A6C0JRQ5"/>